<comment type="caution">
    <text evidence="3">The sequence shown here is derived from an EMBL/GenBank/DDBJ whole genome shotgun (WGS) entry which is preliminary data.</text>
</comment>
<evidence type="ECO:0000256" key="1">
    <source>
        <dbReference type="PROSITE-ProRule" id="PRU00339"/>
    </source>
</evidence>
<feature type="transmembrane region" description="Helical" evidence="2">
    <location>
        <begin position="184"/>
        <end position="200"/>
    </location>
</feature>
<feature type="transmembrane region" description="Helical" evidence="2">
    <location>
        <begin position="112"/>
        <end position="134"/>
    </location>
</feature>
<feature type="repeat" description="TPR" evidence="1">
    <location>
        <begin position="649"/>
        <end position="682"/>
    </location>
</feature>
<gene>
    <name evidence="3" type="ORF">COU29_02235</name>
</gene>
<sequence>MFSNIMANVNNQKIFKFLDVFSYVILLVNVVAIPLFVDKNLINFYIIPKQYVFIGLVLINVVLFAVKIVLSKKLTYRRSVMDLPILGLLLISLAVSIFSVNTFDSFLGRGEYFVLNFFLLIFLATFYFLLVNILTTQSRWLGMVDALLYTGGATALLFLLKAIFKLDIISYIAPSAMNTIDKVNMGFGIWLIMIFLLAAGKLIKKNITVGKSLSYFFVALLAFVSLVMLSFNIFWWIILAGLVLLLMIGISFVKDSRLGWVSALFAMTILVVVFIAFGTPRYLQAVVPAEVSLGFKPSWSISADTLFSGAKNFILGSGLGTFNVDYSKFRSVDFNTDSMAWSLRFSQPASSFFSLLAEGGIVFTLALIFLIIYSLGHVFNIWVKKGAPTLAQKVVDGLGDSGDFKIDVFLITVAWLVLSGVMCVVYYGLVLWWLWWLLLGLIITAVSFINADVIKTKVWEVDDTPQYSLTFSFVMIVVTAGLVMIGVWGGRLYMAERAYASALKSSDYETVESNLKTALFHRQNTDVYHVALAQVYLLRASEMVQGGSQDVQTISNYLAQAVNEARTATDISPRSVAIWENLAVMYENAAVLVPEAGEWAIKTWQKAKELEPTNPILSWRLGNNYAVAGNWEESVKNYQEAITLKKDYLDSYISLGRAFEQQNKVEDAVNIFKEGLSYGGNSNSAFLFDFGRLLYNRNKGSDRSDAEQLWLAAVKLQPNYSNALYSLGLLYENKDDKAAALQYYYKVKDLNPDNKDITTKIKSLVGGE</sequence>
<dbReference type="EMBL" id="PFBV01000003">
    <property type="protein sequence ID" value="PIT88574.1"/>
    <property type="molecule type" value="Genomic_DNA"/>
</dbReference>
<dbReference type="InterPro" id="IPR019734">
    <property type="entry name" value="TPR_rpt"/>
</dbReference>
<evidence type="ECO:0000313" key="4">
    <source>
        <dbReference type="Proteomes" id="UP000231426"/>
    </source>
</evidence>
<feature type="transmembrane region" description="Helical" evidence="2">
    <location>
        <begin position="466"/>
        <end position="488"/>
    </location>
</feature>
<dbReference type="PANTHER" id="PTHR37422:SF13">
    <property type="entry name" value="LIPOPOLYSACCHARIDE BIOSYNTHESIS PROTEIN PA4999-RELATED"/>
    <property type="match status" value="1"/>
</dbReference>
<feature type="repeat" description="TPR" evidence="1">
    <location>
        <begin position="615"/>
        <end position="648"/>
    </location>
</feature>
<keyword evidence="2" id="KW-0472">Membrane</keyword>
<feature type="transmembrane region" description="Helical" evidence="2">
    <location>
        <begin position="352"/>
        <end position="375"/>
    </location>
</feature>
<feature type="transmembrane region" description="Helical" evidence="2">
    <location>
        <begin position="146"/>
        <end position="164"/>
    </location>
</feature>
<dbReference type="Pfam" id="PF13414">
    <property type="entry name" value="TPR_11"/>
    <property type="match status" value="1"/>
</dbReference>
<organism evidence="3 4">
    <name type="scientific">Candidatus Magasanikbacteria bacterium CG10_big_fil_rev_8_21_14_0_10_36_32</name>
    <dbReference type="NCBI Taxonomy" id="1974646"/>
    <lineage>
        <taxon>Bacteria</taxon>
        <taxon>Candidatus Magasanikiibacteriota</taxon>
    </lineage>
</organism>
<feature type="transmembrane region" description="Helical" evidence="2">
    <location>
        <begin position="408"/>
        <end position="427"/>
    </location>
</feature>
<feature type="transmembrane region" description="Helical" evidence="2">
    <location>
        <begin position="212"/>
        <end position="229"/>
    </location>
</feature>
<feature type="transmembrane region" description="Helical" evidence="2">
    <location>
        <begin position="235"/>
        <end position="253"/>
    </location>
</feature>
<feature type="transmembrane region" description="Helical" evidence="2">
    <location>
        <begin position="82"/>
        <end position="100"/>
    </location>
</feature>
<dbReference type="Proteomes" id="UP000231426">
    <property type="component" value="Unassembled WGS sequence"/>
</dbReference>
<dbReference type="Gene3D" id="1.25.40.10">
    <property type="entry name" value="Tetratricopeptide repeat domain"/>
    <property type="match status" value="3"/>
</dbReference>
<name>A0A2M6W726_9BACT</name>
<keyword evidence="2" id="KW-0812">Transmembrane</keyword>
<reference evidence="4" key="1">
    <citation type="submission" date="2017-09" db="EMBL/GenBank/DDBJ databases">
        <title>Depth-based differentiation of microbial function through sediment-hosted aquifers and enrichment of novel symbionts in the deep terrestrial subsurface.</title>
        <authorList>
            <person name="Probst A.J."/>
            <person name="Ladd B."/>
            <person name="Jarett J.K."/>
            <person name="Geller-Mcgrath D.E."/>
            <person name="Sieber C.M.K."/>
            <person name="Emerson J.B."/>
            <person name="Anantharaman K."/>
            <person name="Thomas B.C."/>
            <person name="Malmstrom R."/>
            <person name="Stieglmeier M."/>
            <person name="Klingl A."/>
            <person name="Woyke T."/>
            <person name="Ryan C.M."/>
            <person name="Banfield J.F."/>
        </authorList>
    </citation>
    <scope>NUCLEOTIDE SEQUENCE [LARGE SCALE GENOMIC DNA]</scope>
</reference>
<protein>
    <submittedName>
        <fullName evidence="3">Uncharacterized protein</fullName>
    </submittedName>
</protein>
<feature type="transmembrane region" description="Helical" evidence="2">
    <location>
        <begin position="49"/>
        <end position="70"/>
    </location>
</feature>
<dbReference type="PROSITE" id="PS50005">
    <property type="entry name" value="TPR"/>
    <property type="match status" value="3"/>
</dbReference>
<dbReference type="SMART" id="SM00028">
    <property type="entry name" value="TPR"/>
    <property type="match status" value="4"/>
</dbReference>
<dbReference type="PANTHER" id="PTHR37422">
    <property type="entry name" value="TEICHURONIC ACID BIOSYNTHESIS PROTEIN TUAE"/>
    <property type="match status" value="1"/>
</dbReference>
<dbReference type="InterPro" id="IPR051533">
    <property type="entry name" value="WaaL-like"/>
</dbReference>
<feature type="transmembrane region" description="Helical" evidence="2">
    <location>
        <begin position="433"/>
        <end position="454"/>
    </location>
</feature>
<proteinExistence type="predicted"/>
<evidence type="ECO:0000313" key="3">
    <source>
        <dbReference type="EMBL" id="PIT88574.1"/>
    </source>
</evidence>
<dbReference type="InterPro" id="IPR011990">
    <property type="entry name" value="TPR-like_helical_dom_sf"/>
</dbReference>
<dbReference type="Pfam" id="PF13432">
    <property type="entry name" value="TPR_16"/>
    <property type="match status" value="1"/>
</dbReference>
<feature type="transmembrane region" description="Helical" evidence="2">
    <location>
        <begin position="260"/>
        <end position="278"/>
    </location>
</feature>
<keyword evidence="1" id="KW-0802">TPR repeat</keyword>
<feature type="transmembrane region" description="Helical" evidence="2">
    <location>
        <begin position="20"/>
        <end position="37"/>
    </location>
</feature>
<dbReference type="AlphaFoldDB" id="A0A2M6W726"/>
<accession>A0A2M6W726</accession>
<dbReference type="SUPFAM" id="SSF48452">
    <property type="entry name" value="TPR-like"/>
    <property type="match status" value="1"/>
</dbReference>
<feature type="repeat" description="TPR" evidence="1">
    <location>
        <begin position="721"/>
        <end position="754"/>
    </location>
</feature>
<keyword evidence="2" id="KW-1133">Transmembrane helix</keyword>
<evidence type="ECO:0000256" key="2">
    <source>
        <dbReference type="SAM" id="Phobius"/>
    </source>
</evidence>